<accession>A0A4V3UMG0</accession>
<evidence type="ECO:0000313" key="3">
    <source>
        <dbReference type="Proteomes" id="UP000308092"/>
    </source>
</evidence>
<dbReference type="Gene3D" id="1.20.910.10">
    <property type="entry name" value="Heme oxygenase-like"/>
    <property type="match status" value="1"/>
</dbReference>
<sequence length="691" mass="77889">MLWSCPYLTPQILLTAALFLPLLCLYLGFIRWLRRKADIQQITKCNGYRVDRASLSSIESLSESLEYYKSLYFKLQNIEQHQDILSEARDLLLCLLSESVEFSEDSQKRGIFAIESFTEDNLYGFLQTSHQDVEKSCAQYFQERAAGWPRRLLADRKQAAEALAQLAPVKFVDGSWLGYIHQITTPFDLRPILKGAWQVLSEELGDGHVCQNHVQVYSELMQELGVDLPAPHTSDFINSKYGLKNVWVFKAAVVQLLISLFPSEFLPEILGFNLGFEGLTLETVILSKELQELKVGAQYFLLHISIDNAHSGHAKMSAHIVTQYLSYVERYQGKHAVQMAWRRIQAGYALSTLHSNHPEWPVSGPVGALSHLESKVLQILTAKAVVAWQLHGACPTKIGGLALSEWLNPERLASERRQREFLRELGMAKPWVIKGNAGKSKLIRELRWGGKMFGSFTQKEVEVLEIWINSLSARPKGQDSYWHFTRRDRTIIHCPGFMGIADSDTPVDEDIPLATISDGIFFTSPLDLNINGAWTRILPLWFSQTSLLESYIAVPSRAATQLGSAIVRILRAQYGFGHEKKGVSGMDEIVRQDSVDLINLGLEMLGRKHFKPIPNSLVDVLTRWPCPFAEKMIRLSKSPVRNIEILLGMSLAFVDLQRAVSASSELLSEAGKAAPYTCITKPRAVTSKRHH</sequence>
<organism evidence="2 3">
    <name type="scientific">Aspergillus tanneri</name>
    <dbReference type="NCBI Taxonomy" id="1220188"/>
    <lineage>
        <taxon>Eukaryota</taxon>
        <taxon>Fungi</taxon>
        <taxon>Dikarya</taxon>
        <taxon>Ascomycota</taxon>
        <taxon>Pezizomycotina</taxon>
        <taxon>Eurotiomycetes</taxon>
        <taxon>Eurotiomycetidae</taxon>
        <taxon>Eurotiales</taxon>
        <taxon>Aspergillaceae</taxon>
        <taxon>Aspergillus</taxon>
        <taxon>Aspergillus subgen. Circumdati</taxon>
    </lineage>
</organism>
<dbReference type="VEuPathDB" id="FungiDB:EYZ11_013420"/>
<name>A0A4V3UMG0_9EURO</name>
<dbReference type="Pfam" id="PF14518">
    <property type="entry name" value="Haem_oxygenas_2"/>
    <property type="match status" value="1"/>
</dbReference>
<dbReference type="InterPro" id="IPR016084">
    <property type="entry name" value="Haem_Oase-like_multi-hlx"/>
</dbReference>
<evidence type="ECO:0000256" key="1">
    <source>
        <dbReference type="SAM" id="Phobius"/>
    </source>
</evidence>
<keyword evidence="1" id="KW-0472">Membrane</keyword>
<keyword evidence="1" id="KW-0812">Transmembrane</keyword>
<proteinExistence type="predicted"/>
<gene>
    <name evidence="2" type="ORF">EYZ11_013420</name>
</gene>
<keyword evidence="1" id="KW-1133">Transmembrane helix</keyword>
<evidence type="ECO:0000313" key="2">
    <source>
        <dbReference type="EMBL" id="THC87134.1"/>
    </source>
</evidence>
<dbReference type="STRING" id="1220188.A0A4V3UMG0"/>
<comment type="caution">
    <text evidence="2">The sequence shown here is derived from an EMBL/GenBank/DDBJ whole genome shotgun (WGS) entry which is preliminary data.</text>
</comment>
<dbReference type="SMART" id="SM01236">
    <property type="entry name" value="Haem_oxygenase_2"/>
    <property type="match status" value="1"/>
</dbReference>
<feature type="transmembrane region" description="Helical" evidence="1">
    <location>
        <begin position="12"/>
        <end position="33"/>
    </location>
</feature>
<dbReference type="Proteomes" id="UP000308092">
    <property type="component" value="Unassembled WGS sequence"/>
</dbReference>
<keyword evidence="3" id="KW-1185">Reference proteome</keyword>
<dbReference type="EMBL" id="SOSA01001450">
    <property type="protein sequence ID" value="THC87134.1"/>
    <property type="molecule type" value="Genomic_DNA"/>
</dbReference>
<dbReference type="AlphaFoldDB" id="A0A4V3UMG0"/>
<reference evidence="2 3" key="1">
    <citation type="submission" date="2019-03" db="EMBL/GenBank/DDBJ databases">
        <title>The genome sequence of a newly discovered highly antifungal drug resistant Aspergillus species, Aspergillus tanneri NIH 1004.</title>
        <authorList>
            <person name="Mounaud S."/>
            <person name="Singh I."/>
            <person name="Joardar V."/>
            <person name="Pakala S."/>
            <person name="Pakala S."/>
            <person name="Venepally P."/>
            <person name="Hoover J."/>
            <person name="Nierman W."/>
            <person name="Chung J."/>
            <person name="Losada L."/>
        </authorList>
    </citation>
    <scope>NUCLEOTIDE SEQUENCE [LARGE SCALE GENOMIC DNA]</scope>
    <source>
        <strain evidence="2 3">NIH1004</strain>
    </source>
</reference>
<protein>
    <submittedName>
        <fullName evidence="2">Uncharacterized protein</fullName>
    </submittedName>
</protein>